<accession>A0ABQ9FZE0</accession>
<comment type="caution">
    <text evidence="2">The sequence shown here is derived from an EMBL/GenBank/DDBJ whole genome shotgun (WGS) entry which is preliminary data.</text>
</comment>
<reference evidence="2 3" key="1">
    <citation type="submission" date="2022-12" db="EMBL/GenBank/DDBJ databases">
        <title>Chromosome-level genome of Tegillarca granosa.</title>
        <authorList>
            <person name="Kim J."/>
        </authorList>
    </citation>
    <scope>NUCLEOTIDE SEQUENCE [LARGE SCALE GENOMIC DNA]</scope>
    <source>
        <strain evidence="2">Teg-2019</strain>
        <tissue evidence="2">Adductor muscle</tissue>
    </source>
</reference>
<sequence>MDVTWFIWDDATDRHHTDLTSDDQSVFENYRPLHNEGSINSSIADLSRGQDQSSQNRMRITSKHLQRWLASWIAFIFIWCVDYVIVWINKTASVTDIFQFVLPVLLLMIVTSAFAEANGEGQRMIRSDCRMCICPTKDRLTILFFLNQQPLQMKVFNTGITYNAILGVILAFSVAFVSRIILDEVFIAKLLELTVEDPSFLISSWGGKDLDTTLKICYRNSLQVRIVKTT</sequence>
<protein>
    <submittedName>
        <fullName evidence="2">Uncharacterized protein</fullName>
    </submittedName>
</protein>
<keyword evidence="1" id="KW-0812">Transmembrane</keyword>
<evidence type="ECO:0000313" key="2">
    <source>
        <dbReference type="EMBL" id="KAJ8321625.1"/>
    </source>
</evidence>
<feature type="transmembrane region" description="Helical" evidence="1">
    <location>
        <begin position="160"/>
        <end position="182"/>
    </location>
</feature>
<evidence type="ECO:0000256" key="1">
    <source>
        <dbReference type="SAM" id="Phobius"/>
    </source>
</evidence>
<keyword evidence="3" id="KW-1185">Reference proteome</keyword>
<feature type="transmembrane region" description="Helical" evidence="1">
    <location>
        <begin position="100"/>
        <end position="117"/>
    </location>
</feature>
<keyword evidence="1" id="KW-0472">Membrane</keyword>
<dbReference type="Proteomes" id="UP001217089">
    <property type="component" value="Unassembled WGS sequence"/>
</dbReference>
<organism evidence="2 3">
    <name type="scientific">Tegillarca granosa</name>
    <name type="common">Malaysian cockle</name>
    <name type="synonym">Anadara granosa</name>
    <dbReference type="NCBI Taxonomy" id="220873"/>
    <lineage>
        <taxon>Eukaryota</taxon>
        <taxon>Metazoa</taxon>
        <taxon>Spiralia</taxon>
        <taxon>Lophotrochozoa</taxon>
        <taxon>Mollusca</taxon>
        <taxon>Bivalvia</taxon>
        <taxon>Autobranchia</taxon>
        <taxon>Pteriomorphia</taxon>
        <taxon>Arcoida</taxon>
        <taxon>Arcoidea</taxon>
        <taxon>Arcidae</taxon>
        <taxon>Tegillarca</taxon>
    </lineage>
</organism>
<gene>
    <name evidence="2" type="ORF">KUTeg_000096</name>
</gene>
<feature type="transmembrane region" description="Helical" evidence="1">
    <location>
        <begin position="68"/>
        <end position="88"/>
    </location>
</feature>
<name>A0ABQ9FZE0_TEGGR</name>
<dbReference type="EMBL" id="JARBDR010000018">
    <property type="protein sequence ID" value="KAJ8321625.1"/>
    <property type="molecule type" value="Genomic_DNA"/>
</dbReference>
<proteinExistence type="predicted"/>
<keyword evidence="1" id="KW-1133">Transmembrane helix</keyword>
<evidence type="ECO:0000313" key="3">
    <source>
        <dbReference type="Proteomes" id="UP001217089"/>
    </source>
</evidence>